<keyword evidence="2" id="KW-0964">Secreted</keyword>
<dbReference type="Proteomes" id="UP000256337">
    <property type="component" value="Unassembled WGS sequence"/>
</dbReference>
<accession>A0AAX1RU60</accession>
<sequence>MKKVSKIMLASSIVLSVSSTSTILTSQAYAQEFETPYYNYTGYTSYQSNFLLDEYFKNALASGNVNFNGIKVNQMYNHGNTNVKLYDQNFTHVHDKKASSVEFPVQSNTISLTQIKEIYGNDYNYQPPLTQEKREETQGLYGYKIGKGNIVFYVSNGYVQSVTIS</sequence>
<feature type="signal peptide" evidence="6">
    <location>
        <begin position="1"/>
        <end position="30"/>
    </location>
</feature>
<evidence type="ECO:0000256" key="6">
    <source>
        <dbReference type="SAM" id="SignalP"/>
    </source>
</evidence>
<proteinExistence type="inferred from homology"/>
<name>A0AAX1RU60_9STAP</name>
<comment type="caution">
    <text evidence="7">The sequence shown here is derived from an EMBL/GenBank/DDBJ whole genome shotgun (WGS) entry which is preliminary data.</text>
</comment>
<reference evidence="7 8" key="1">
    <citation type="journal article" date="2018" name="Vet. Microbiol.">
        <title>Characterisation of Staphylococcus felis isolated from cats using whole genome sequencing.</title>
        <authorList>
            <person name="Worthing K."/>
            <person name="Pang S."/>
            <person name="Trott D.J."/>
            <person name="Abraham S."/>
            <person name="Coombs G.W."/>
            <person name="Jordan D."/>
            <person name="McIntyre L."/>
            <person name="Davies M.R."/>
            <person name="Norris J."/>
        </authorList>
    </citation>
    <scope>NUCLEOTIDE SEQUENCE [LARGE SCALE GENOMIC DNA]</scope>
    <source>
        <strain evidence="7 8">F25</strain>
    </source>
</reference>
<dbReference type="InterPro" id="IPR058086">
    <property type="entry name" value="IsaB"/>
</dbReference>
<organism evidence="7 8">
    <name type="scientific">Staphylococcus felis</name>
    <dbReference type="NCBI Taxonomy" id="46127"/>
    <lineage>
        <taxon>Bacteria</taxon>
        <taxon>Bacillati</taxon>
        <taxon>Bacillota</taxon>
        <taxon>Bacilli</taxon>
        <taxon>Bacillales</taxon>
        <taxon>Staphylococcaceae</taxon>
        <taxon>Staphylococcus</taxon>
    </lineage>
</organism>
<dbReference type="NCBIfam" id="NF047686">
    <property type="entry name" value="IsaB_fam"/>
    <property type="match status" value="1"/>
</dbReference>
<evidence type="ECO:0000313" key="8">
    <source>
        <dbReference type="Proteomes" id="UP000256337"/>
    </source>
</evidence>
<evidence type="ECO:0000256" key="4">
    <source>
        <dbReference type="ARBA" id="ARBA00093777"/>
    </source>
</evidence>
<evidence type="ECO:0000256" key="3">
    <source>
        <dbReference type="ARBA" id="ARBA00022729"/>
    </source>
</evidence>
<evidence type="ECO:0000256" key="1">
    <source>
        <dbReference type="ARBA" id="ARBA00004613"/>
    </source>
</evidence>
<evidence type="ECO:0000256" key="2">
    <source>
        <dbReference type="ARBA" id="ARBA00022525"/>
    </source>
</evidence>
<keyword evidence="3 6" id="KW-0732">Signal</keyword>
<dbReference type="RefSeq" id="WP_115855715.1">
    <property type="nucleotide sequence ID" value="NZ_CAJUZQ010000038.1"/>
</dbReference>
<comment type="similarity">
    <text evidence="4">Belongs to the IsaB family.</text>
</comment>
<feature type="chain" id="PRO_5043533352" description="Immunodominant staphylococcal antigen B" evidence="6">
    <location>
        <begin position="31"/>
        <end position="165"/>
    </location>
</feature>
<protein>
    <recommendedName>
        <fullName evidence="5">Immunodominant staphylococcal antigen B</fullName>
    </recommendedName>
</protein>
<evidence type="ECO:0000313" key="7">
    <source>
        <dbReference type="EMBL" id="REI20623.1"/>
    </source>
</evidence>
<dbReference type="EMBL" id="QKYD01000123">
    <property type="protein sequence ID" value="REI20623.1"/>
    <property type="molecule type" value="Genomic_DNA"/>
</dbReference>
<dbReference type="AlphaFoldDB" id="A0AAX1RU60"/>
<gene>
    <name evidence="7" type="ORF">DOS76_08485</name>
</gene>
<comment type="subcellular location">
    <subcellularLocation>
        <location evidence="1">Secreted</location>
    </subcellularLocation>
</comment>
<evidence type="ECO:0000256" key="5">
    <source>
        <dbReference type="ARBA" id="ARBA00093792"/>
    </source>
</evidence>